<gene>
    <name evidence="1" type="ORF">P8A20_35980</name>
</gene>
<evidence type="ECO:0000313" key="2">
    <source>
        <dbReference type="Proteomes" id="UP001224433"/>
    </source>
</evidence>
<accession>A0ABY9JRJ4</accession>
<name>A0ABY9JRJ4_9ACTN</name>
<reference evidence="1 2" key="1">
    <citation type="submission" date="2023-03" db="EMBL/GenBank/DDBJ databases">
        <title>Isolation and description of six Streptomyces strains from soil environments, able to metabolize different microbial glucans.</title>
        <authorList>
            <person name="Widen T."/>
            <person name="Larsbrink J."/>
        </authorList>
    </citation>
    <scope>NUCLEOTIDE SEQUENCE [LARGE SCALE GENOMIC DNA]</scope>
    <source>
        <strain evidence="1 2">Alt3</strain>
    </source>
</reference>
<evidence type="ECO:0000313" key="1">
    <source>
        <dbReference type="EMBL" id="WLQ68622.1"/>
    </source>
</evidence>
<sequence length="91" mass="10644">MEWSEAEYLDCLRSERRGYAWVMRHHGGLTPPQAGEAALKRYPYEPDDAPFRGLIFHDEAWHWAMLVIHGDRYVVERPELASPSDAYRALE</sequence>
<dbReference type="Proteomes" id="UP001224433">
    <property type="component" value="Chromosome"/>
</dbReference>
<protein>
    <submittedName>
        <fullName evidence="1">Uncharacterized protein</fullName>
    </submittedName>
</protein>
<organism evidence="1 2">
    <name type="scientific">Streptomyces glycanivorans</name>
    <dbReference type="NCBI Taxonomy" id="3033808"/>
    <lineage>
        <taxon>Bacteria</taxon>
        <taxon>Bacillati</taxon>
        <taxon>Actinomycetota</taxon>
        <taxon>Actinomycetes</taxon>
        <taxon>Kitasatosporales</taxon>
        <taxon>Streptomycetaceae</taxon>
        <taxon>Streptomyces</taxon>
    </lineage>
</organism>
<dbReference type="EMBL" id="CP120983">
    <property type="protein sequence ID" value="WLQ68622.1"/>
    <property type="molecule type" value="Genomic_DNA"/>
</dbReference>
<dbReference type="RefSeq" id="WP_147960685.1">
    <property type="nucleotide sequence ID" value="NZ_CP120983.1"/>
</dbReference>
<keyword evidence="2" id="KW-1185">Reference proteome</keyword>
<proteinExistence type="predicted"/>